<dbReference type="RefSeq" id="WP_039844872.1">
    <property type="nucleotide sequence ID" value="NZ_CP006877.1"/>
</dbReference>
<gene>
    <name evidence="3" type="ORF">RGR602_CH01901</name>
</gene>
<keyword evidence="4" id="KW-1185">Reference proteome</keyword>
<evidence type="ECO:0000313" key="3">
    <source>
        <dbReference type="EMBL" id="AJD41232.1"/>
    </source>
</evidence>
<protein>
    <submittedName>
        <fullName evidence="3">Activator of Hsp90 ATPase 1 family protein</fullName>
    </submittedName>
</protein>
<organism evidence="3 4">
    <name type="scientific">Rhizobium gallicum bv. gallicum R602sp</name>
    <dbReference type="NCBI Taxonomy" id="1041138"/>
    <lineage>
        <taxon>Bacteria</taxon>
        <taxon>Pseudomonadati</taxon>
        <taxon>Pseudomonadota</taxon>
        <taxon>Alphaproteobacteria</taxon>
        <taxon>Hyphomicrobiales</taxon>
        <taxon>Rhizobiaceae</taxon>
        <taxon>Rhizobium/Agrobacterium group</taxon>
        <taxon>Rhizobium</taxon>
    </lineage>
</organism>
<dbReference type="InterPro" id="IPR023393">
    <property type="entry name" value="START-like_dom_sf"/>
</dbReference>
<dbReference type="KEGG" id="rga:RGR602_CH01901"/>
<dbReference type="HOGENOM" id="CLU_108923_5_0_5"/>
<dbReference type="AlphaFoldDB" id="A0A0B4X3X5"/>
<reference evidence="3 4" key="1">
    <citation type="submission" date="2013-11" db="EMBL/GenBank/DDBJ databases">
        <title>Complete genome sequence of Rhizobium gallicum bv. gallicum R602.</title>
        <authorList>
            <person name="Bustos P."/>
            <person name="Santamaria R.I."/>
            <person name="Lozano L."/>
            <person name="Acosta J.L."/>
            <person name="Ormeno-Orrillo E."/>
            <person name="Rogel M.A."/>
            <person name="Romero D."/>
            <person name="Cevallos M.A."/>
            <person name="Martinez-Romero E."/>
            <person name="Gonzalez V."/>
        </authorList>
    </citation>
    <scope>NUCLEOTIDE SEQUENCE [LARGE SCALE GENOMIC DNA]</scope>
    <source>
        <strain evidence="3 4">R602</strain>
    </source>
</reference>
<dbReference type="InterPro" id="IPR013538">
    <property type="entry name" value="ASHA1/2-like_C"/>
</dbReference>
<evidence type="ECO:0000313" key="4">
    <source>
        <dbReference type="Proteomes" id="UP000031368"/>
    </source>
</evidence>
<sequence>MTAAPFLHGTFTLKRVWAAPPHRVFDAWCDPQLKAEWFTGPPERWTLLRRSMDFRVGGQEVLEGRFLESGTVTLFEARFHVIEPARRLVYTYDLHHSGRFHSVTLSSLELEAEGGGTRVSYTEQIVFLDGKDGTADRRHGTGIQFDMIEATLKSCGATQ</sequence>
<dbReference type="Proteomes" id="UP000031368">
    <property type="component" value="Chromosome"/>
</dbReference>
<evidence type="ECO:0000256" key="1">
    <source>
        <dbReference type="ARBA" id="ARBA00006817"/>
    </source>
</evidence>
<name>A0A0B4X3X5_9HYPH</name>
<accession>A0A0B4X3X5</accession>
<evidence type="ECO:0000259" key="2">
    <source>
        <dbReference type="Pfam" id="PF08327"/>
    </source>
</evidence>
<comment type="similarity">
    <text evidence="1">Belongs to the AHA1 family.</text>
</comment>
<dbReference type="CDD" id="cd08900">
    <property type="entry name" value="SRPBCC_CalC_Aha1-like_7"/>
    <property type="match status" value="1"/>
</dbReference>
<dbReference type="SUPFAM" id="SSF55961">
    <property type="entry name" value="Bet v1-like"/>
    <property type="match status" value="1"/>
</dbReference>
<dbReference type="Pfam" id="PF08327">
    <property type="entry name" value="AHSA1"/>
    <property type="match status" value="1"/>
</dbReference>
<feature type="domain" description="Activator of Hsp90 ATPase homologue 1/2-like C-terminal" evidence="2">
    <location>
        <begin position="18"/>
        <end position="152"/>
    </location>
</feature>
<proteinExistence type="inferred from homology"/>
<dbReference type="EMBL" id="CP006877">
    <property type="protein sequence ID" value="AJD41232.1"/>
    <property type="molecule type" value="Genomic_DNA"/>
</dbReference>
<dbReference type="Gene3D" id="3.30.530.20">
    <property type="match status" value="1"/>
</dbReference>